<dbReference type="InterPro" id="IPR016040">
    <property type="entry name" value="NAD(P)-bd_dom"/>
</dbReference>
<reference evidence="2 3" key="1">
    <citation type="submission" date="2022-11" db="EMBL/GenBank/DDBJ databases">
        <title>Minimal conservation of predation-associated metabolite biosynthetic gene clusters underscores biosynthetic potential of Myxococcota including descriptions for ten novel species: Archangium lansinium sp. nov., Myxococcus landrumus sp. nov., Nannocystis bai.</title>
        <authorList>
            <person name="Ahearne A."/>
            <person name="Stevens C."/>
            <person name="Phillips K."/>
        </authorList>
    </citation>
    <scope>NUCLEOTIDE SEQUENCE [LARGE SCALE GENOMIC DNA]</scope>
    <source>
        <strain evidence="2 3">MIWBW</strain>
    </source>
</reference>
<dbReference type="InterPro" id="IPR051606">
    <property type="entry name" value="Polyketide_Oxido-like"/>
</dbReference>
<evidence type="ECO:0000313" key="2">
    <source>
        <dbReference type="EMBL" id="MCY1082966.1"/>
    </source>
</evidence>
<organism evidence="2 3">
    <name type="scientific">Archangium lansingense</name>
    <dbReference type="NCBI Taxonomy" id="2995310"/>
    <lineage>
        <taxon>Bacteria</taxon>
        <taxon>Pseudomonadati</taxon>
        <taxon>Myxococcota</taxon>
        <taxon>Myxococcia</taxon>
        <taxon>Myxococcales</taxon>
        <taxon>Cystobacterineae</taxon>
        <taxon>Archangiaceae</taxon>
        <taxon>Archangium</taxon>
    </lineage>
</organism>
<dbReference type="CDD" id="cd05244">
    <property type="entry name" value="BVR-B_like_SDR_a"/>
    <property type="match status" value="1"/>
</dbReference>
<proteinExistence type="predicted"/>
<name>A0ABT4AMP8_9BACT</name>
<comment type="caution">
    <text evidence="2">The sequence shown here is derived from an EMBL/GenBank/DDBJ whole genome shotgun (WGS) entry which is preliminary data.</text>
</comment>
<accession>A0ABT4AMP8</accession>
<sequence length="211" mass="22303">MKIALYGATGTIGRRIAQEALSRGHQVTAIARNPEGFELKHQNLKVVAGDANEPASVAQVAAGHDAVVTAIGPKQGEATEVLTGIAKSLVTGTQRAGVRRLLVVGGAGGLEAAPGLRVVDTPSFPAAWKSIALAHIAAYDVFRQADLDWTFFAPPALIQPGERTGKYRTGTDQLLTDAKGNSAISAEDYSVALIDELEKPKFLRRRFTAAY</sequence>
<feature type="domain" description="NAD(P)-binding" evidence="1">
    <location>
        <begin position="7"/>
        <end position="198"/>
    </location>
</feature>
<dbReference type="EMBL" id="JAPNKA010000001">
    <property type="protein sequence ID" value="MCY1082966.1"/>
    <property type="molecule type" value="Genomic_DNA"/>
</dbReference>
<gene>
    <name evidence="2" type="ORF">OV287_51800</name>
</gene>
<dbReference type="PANTHER" id="PTHR43355:SF2">
    <property type="entry name" value="FLAVIN REDUCTASE (NADPH)"/>
    <property type="match status" value="1"/>
</dbReference>
<dbReference type="Proteomes" id="UP001207654">
    <property type="component" value="Unassembled WGS sequence"/>
</dbReference>
<dbReference type="SUPFAM" id="SSF51735">
    <property type="entry name" value="NAD(P)-binding Rossmann-fold domains"/>
    <property type="match status" value="1"/>
</dbReference>
<dbReference type="RefSeq" id="WP_267541518.1">
    <property type="nucleotide sequence ID" value="NZ_JAPNKA010000001.1"/>
</dbReference>
<dbReference type="Pfam" id="PF13460">
    <property type="entry name" value="NAD_binding_10"/>
    <property type="match status" value="1"/>
</dbReference>
<evidence type="ECO:0000313" key="3">
    <source>
        <dbReference type="Proteomes" id="UP001207654"/>
    </source>
</evidence>
<dbReference type="InterPro" id="IPR036291">
    <property type="entry name" value="NAD(P)-bd_dom_sf"/>
</dbReference>
<dbReference type="PANTHER" id="PTHR43355">
    <property type="entry name" value="FLAVIN REDUCTASE (NADPH)"/>
    <property type="match status" value="1"/>
</dbReference>
<evidence type="ECO:0000259" key="1">
    <source>
        <dbReference type="Pfam" id="PF13460"/>
    </source>
</evidence>
<protein>
    <submittedName>
        <fullName evidence="2">NAD(P)-dependent oxidoreductase</fullName>
    </submittedName>
</protein>
<keyword evidence="3" id="KW-1185">Reference proteome</keyword>
<dbReference type="Gene3D" id="3.40.50.720">
    <property type="entry name" value="NAD(P)-binding Rossmann-like Domain"/>
    <property type="match status" value="1"/>
</dbReference>